<feature type="transmembrane region" description="Helical" evidence="1">
    <location>
        <begin position="128"/>
        <end position="149"/>
    </location>
</feature>
<comment type="caution">
    <text evidence="2">The sequence shown here is derived from an EMBL/GenBank/DDBJ whole genome shotgun (WGS) entry which is preliminary data.</text>
</comment>
<name>A0A501XF35_9SPHN</name>
<feature type="transmembrane region" description="Helical" evidence="1">
    <location>
        <begin position="44"/>
        <end position="71"/>
    </location>
</feature>
<accession>A0A501XF35</accession>
<dbReference type="EMBL" id="VFSU01000033">
    <property type="protein sequence ID" value="TPE58923.1"/>
    <property type="molecule type" value="Genomic_DNA"/>
</dbReference>
<proteinExistence type="predicted"/>
<organism evidence="2 3">
    <name type="scientific">Sandaracinobacter neustonicus</name>
    <dbReference type="NCBI Taxonomy" id="1715348"/>
    <lineage>
        <taxon>Bacteria</taxon>
        <taxon>Pseudomonadati</taxon>
        <taxon>Pseudomonadota</taxon>
        <taxon>Alphaproteobacteria</taxon>
        <taxon>Sphingomonadales</taxon>
        <taxon>Sphingosinicellaceae</taxon>
        <taxon>Sandaracinobacter</taxon>
    </lineage>
</organism>
<keyword evidence="1" id="KW-0472">Membrane</keyword>
<dbReference type="RefSeq" id="WP_140929283.1">
    <property type="nucleotide sequence ID" value="NZ_VFSU01000033.1"/>
</dbReference>
<feature type="transmembrane region" description="Helical" evidence="1">
    <location>
        <begin position="101"/>
        <end position="122"/>
    </location>
</feature>
<keyword evidence="1" id="KW-1133">Transmembrane helix</keyword>
<keyword evidence="1" id="KW-0812">Transmembrane</keyword>
<feature type="transmembrane region" description="Helical" evidence="1">
    <location>
        <begin position="174"/>
        <end position="192"/>
    </location>
</feature>
<evidence type="ECO:0000313" key="2">
    <source>
        <dbReference type="EMBL" id="TPE58923.1"/>
    </source>
</evidence>
<keyword evidence="3" id="KW-1185">Reference proteome</keyword>
<dbReference type="Proteomes" id="UP000319897">
    <property type="component" value="Unassembled WGS sequence"/>
</dbReference>
<evidence type="ECO:0000313" key="3">
    <source>
        <dbReference type="Proteomes" id="UP000319897"/>
    </source>
</evidence>
<sequence>MAYAFPAFLFAMLTLTGFWSLRWTKLDPQYPVPPHPWRIIATSAGAAALVLLSHTGAPLATITAAGAVGMITKTAIIPPVKITAQEVPDWRSRAWRRFSSAALGGVVLSLLLGVGFSISSWLPFSNQLPGWLGAYAILCAISIGTRPVSHTVEPQRVHRLAVTDLDTSPHMIRLRFIALGSVLLWLLLAYPAIEFTFDRDAEKLSLLAAVFGGALLADLTWNRRSAPSPYATRCRYDRGEARPISIYVQPLRASVPLARERQPLLR</sequence>
<dbReference type="AlphaFoldDB" id="A0A501XF35"/>
<reference evidence="2 3" key="1">
    <citation type="submission" date="2019-06" db="EMBL/GenBank/DDBJ databases">
        <authorList>
            <person name="Lee I."/>
            <person name="Jang G.I."/>
            <person name="Hwang C.Y."/>
        </authorList>
    </citation>
    <scope>NUCLEOTIDE SEQUENCE [LARGE SCALE GENOMIC DNA]</scope>
    <source>
        <strain evidence="2 3">PAMC 28131</strain>
    </source>
</reference>
<protein>
    <submittedName>
        <fullName evidence="2">Uncharacterized protein</fullName>
    </submittedName>
</protein>
<gene>
    <name evidence="2" type="ORF">FJQ54_15215</name>
</gene>
<evidence type="ECO:0000256" key="1">
    <source>
        <dbReference type="SAM" id="Phobius"/>
    </source>
</evidence>